<evidence type="ECO:0000313" key="3">
    <source>
        <dbReference type="Proteomes" id="UP000242957"/>
    </source>
</evidence>
<dbReference type="OrthoDB" id="6199153at2"/>
<accession>A0A1H0E225</accession>
<protein>
    <submittedName>
        <fullName evidence="2">Uncharacterized protein</fullName>
    </submittedName>
</protein>
<dbReference type="RefSeq" id="WP_084313229.1">
    <property type="nucleotide sequence ID" value="NZ_FNIJ01000005.1"/>
</dbReference>
<keyword evidence="3" id="KW-1185">Reference proteome</keyword>
<name>A0A1H0E225_9PSED</name>
<dbReference type="AlphaFoldDB" id="A0A1H0E225"/>
<sequence>MSPLLITALVVIGIAILIAIGYVNHLVENRKLEQARQKADLLDRSRRCSEISETLPGQFMSPALKLLLGRFELNLGERLLALDKDNAQLAERIAELKALVAQGDSIAVKNAPQPVLSETRAKAVRFLLEALHTQLGRFSQEGQLPGNELQHWQREIRHLLTLLHIEFFGNLGHQALQQGQPRQARLAFERGVQYLGKQAEVGHYQAQLQQLQQQLERANAMVLESARPTTEEDSVLTDGLRALDEDDLWKKKNLYDD</sequence>
<reference evidence="3" key="1">
    <citation type="submission" date="2016-10" db="EMBL/GenBank/DDBJ databases">
        <authorList>
            <person name="Varghese N."/>
            <person name="Submissions S."/>
        </authorList>
    </citation>
    <scope>NUCLEOTIDE SEQUENCE [LARGE SCALE GENOMIC DNA]</scope>
    <source>
        <strain evidence="3">JCM 21621</strain>
    </source>
</reference>
<proteinExistence type="predicted"/>
<evidence type="ECO:0000313" key="2">
    <source>
        <dbReference type="EMBL" id="SDN76399.1"/>
    </source>
</evidence>
<dbReference type="EMBL" id="FNIJ01000005">
    <property type="protein sequence ID" value="SDN76399.1"/>
    <property type="molecule type" value="Genomic_DNA"/>
</dbReference>
<evidence type="ECO:0000256" key="1">
    <source>
        <dbReference type="SAM" id="Phobius"/>
    </source>
</evidence>
<organism evidence="2 3">
    <name type="scientific">Pseudomonas jinjuensis</name>
    <dbReference type="NCBI Taxonomy" id="198616"/>
    <lineage>
        <taxon>Bacteria</taxon>
        <taxon>Pseudomonadati</taxon>
        <taxon>Pseudomonadota</taxon>
        <taxon>Gammaproteobacteria</taxon>
        <taxon>Pseudomonadales</taxon>
        <taxon>Pseudomonadaceae</taxon>
        <taxon>Pseudomonas</taxon>
    </lineage>
</organism>
<dbReference type="Proteomes" id="UP000242957">
    <property type="component" value="Unassembled WGS sequence"/>
</dbReference>
<keyword evidence="1" id="KW-0812">Transmembrane</keyword>
<keyword evidence="1" id="KW-0472">Membrane</keyword>
<gene>
    <name evidence="2" type="ORF">SAMN05216193_1058</name>
</gene>
<feature type="transmembrane region" description="Helical" evidence="1">
    <location>
        <begin position="6"/>
        <end position="27"/>
    </location>
</feature>
<keyword evidence="1" id="KW-1133">Transmembrane helix</keyword>